<name>W4VDE3_9BACI</name>
<comment type="caution">
    <text evidence="4">The sequence shown here is derived from an EMBL/GenBank/DDBJ whole genome shotgun (WGS) entry which is preliminary data.</text>
</comment>
<dbReference type="GO" id="GO:0009396">
    <property type="term" value="P:folic acid-containing compound biosynthetic process"/>
    <property type="evidence" value="ECO:0007669"/>
    <property type="project" value="TreeGrafter"/>
</dbReference>
<dbReference type="InterPro" id="IPR024185">
    <property type="entry name" value="FTHF_cligase-like_sf"/>
</dbReference>
<keyword evidence="5" id="KW-1185">Reference proteome</keyword>
<dbReference type="GO" id="GO:0035999">
    <property type="term" value="P:tetrahydrofolate interconversion"/>
    <property type="evidence" value="ECO:0007669"/>
    <property type="project" value="TreeGrafter"/>
</dbReference>
<dbReference type="EMBL" id="BAVS01000001">
    <property type="protein sequence ID" value="GAE91201.1"/>
    <property type="molecule type" value="Genomic_DNA"/>
</dbReference>
<dbReference type="InterPro" id="IPR002698">
    <property type="entry name" value="FTHF_cligase"/>
</dbReference>
<gene>
    <name evidence="4" type="ORF">JCM21714_142</name>
</gene>
<dbReference type="eggNOG" id="COG0212">
    <property type="taxonomic scope" value="Bacteria"/>
</dbReference>
<dbReference type="Proteomes" id="UP000019102">
    <property type="component" value="Unassembled WGS sequence"/>
</dbReference>
<keyword evidence="2" id="KW-0547">Nucleotide-binding</keyword>
<dbReference type="Gene3D" id="3.40.50.10420">
    <property type="entry name" value="NagB/RpiA/CoA transferase-like"/>
    <property type="match status" value="1"/>
</dbReference>
<keyword evidence="4" id="KW-0436">Ligase</keyword>
<evidence type="ECO:0000256" key="2">
    <source>
        <dbReference type="ARBA" id="ARBA00022741"/>
    </source>
</evidence>
<evidence type="ECO:0000256" key="3">
    <source>
        <dbReference type="ARBA" id="ARBA00022840"/>
    </source>
</evidence>
<organism evidence="4 5">
    <name type="scientific">Gracilibacillus boraciitolerans JCM 21714</name>
    <dbReference type="NCBI Taxonomy" id="1298598"/>
    <lineage>
        <taxon>Bacteria</taxon>
        <taxon>Bacillati</taxon>
        <taxon>Bacillota</taxon>
        <taxon>Bacilli</taxon>
        <taxon>Bacillales</taxon>
        <taxon>Bacillaceae</taxon>
        <taxon>Gracilibacillus</taxon>
    </lineage>
</organism>
<reference evidence="4 5" key="1">
    <citation type="journal article" date="2014" name="Genome Announc.">
        <title>Draft Genome Sequence of the Boron-Tolerant and Moderately Halotolerant Bacterium Gracilibacillus boraciitolerans JCM 21714T.</title>
        <authorList>
            <person name="Ahmed I."/>
            <person name="Oshima K."/>
            <person name="Suda W."/>
            <person name="Kitamura K."/>
            <person name="Iida T."/>
            <person name="Ohmori Y."/>
            <person name="Fujiwara T."/>
            <person name="Hattori M."/>
            <person name="Ohkuma M."/>
        </authorList>
    </citation>
    <scope>NUCLEOTIDE SEQUENCE [LARGE SCALE GENOMIC DNA]</scope>
    <source>
        <strain evidence="4 5">JCM 21714</strain>
    </source>
</reference>
<dbReference type="GO" id="GO:0005524">
    <property type="term" value="F:ATP binding"/>
    <property type="evidence" value="ECO:0007669"/>
    <property type="project" value="UniProtKB-KW"/>
</dbReference>
<protein>
    <submittedName>
        <fullName evidence="4">5-formyltetrahydrofolate cyclo-ligase</fullName>
    </submittedName>
</protein>
<keyword evidence="3" id="KW-0067">ATP-binding</keyword>
<dbReference type="SUPFAM" id="SSF100950">
    <property type="entry name" value="NagB/RpiA/CoA transferase-like"/>
    <property type="match status" value="1"/>
</dbReference>
<dbReference type="NCBIfam" id="TIGR02727">
    <property type="entry name" value="MTHFS_bact"/>
    <property type="match status" value="1"/>
</dbReference>
<evidence type="ECO:0000313" key="4">
    <source>
        <dbReference type="EMBL" id="GAE91201.1"/>
    </source>
</evidence>
<sequence length="91" mass="10337">MKIKEPLANCAKLVKKNEHDLIIIPGIVFDTKGYRIGYGGGFYDRYLREYQGQKLSLAASFQIKSTISKEKYDIPVDIIVTDFGTIYCSHT</sequence>
<evidence type="ECO:0000256" key="1">
    <source>
        <dbReference type="ARBA" id="ARBA00010638"/>
    </source>
</evidence>
<comment type="similarity">
    <text evidence="1">Belongs to the 5-formyltetrahydrofolate cyclo-ligase family.</text>
</comment>
<accession>W4VDE3</accession>
<dbReference type="InterPro" id="IPR037171">
    <property type="entry name" value="NagB/RpiA_transferase-like"/>
</dbReference>
<proteinExistence type="inferred from homology"/>
<dbReference type="Pfam" id="PF01812">
    <property type="entry name" value="5-FTHF_cyc-lig"/>
    <property type="match status" value="1"/>
</dbReference>
<dbReference type="OrthoDB" id="9801938at2"/>
<dbReference type="PANTHER" id="PTHR23407:SF1">
    <property type="entry name" value="5-FORMYLTETRAHYDROFOLATE CYCLO-LIGASE"/>
    <property type="match status" value="1"/>
</dbReference>
<dbReference type="AlphaFoldDB" id="W4VDE3"/>
<dbReference type="GO" id="GO:0030272">
    <property type="term" value="F:5-formyltetrahydrofolate cyclo-ligase activity"/>
    <property type="evidence" value="ECO:0007669"/>
    <property type="project" value="TreeGrafter"/>
</dbReference>
<dbReference type="PANTHER" id="PTHR23407">
    <property type="entry name" value="ATPASE INHIBITOR/5-FORMYLTETRAHYDROFOLATE CYCLO-LIGASE"/>
    <property type="match status" value="1"/>
</dbReference>
<dbReference type="STRING" id="1298598.JCM21714_142"/>
<evidence type="ECO:0000313" key="5">
    <source>
        <dbReference type="Proteomes" id="UP000019102"/>
    </source>
</evidence>